<dbReference type="EMBL" id="KV878363">
    <property type="protein sequence ID" value="OJJ42244.1"/>
    <property type="molecule type" value="Genomic_DNA"/>
</dbReference>
<keyword evidence="2" id="KW-1133">Transmembrane helix</keyword>
<dbReference type="Proteomes" id="UP000184188">
    <property type="component" value="Unassembled WGS sequence"/>
</dbReference>
<name>A0A1L9S512_9EURO</name>
<feature type="transmembrane region" description="Helical" evidence="2">
    <location>
        <begin position="552"/>
        <end position="572"/>
    </location>
</feature>
<accession>A0A1L9S512</accession>
<keyword evidence="4" id="KW-1185">Reference proteome</keyword>
<feature type="transmembrane region" description="Helical" evidence="2">
    <location>
        <begin position="601"/>
        <end position="624"/>
    </location>
</feature>
<keyword evidence="2" id="KW-0812">Transmembrane</keyword>
<sequence length="699" mass="77577">MASISPEEISASSAGSAGSTPTIHLLSSAASIKTQVQGTSSRRSSQNGRNSRSSSRSSSHNSRHGSQSKSLTGATSSPIARPKKWRWKHLWLDRESDEPYTTTDDAATLTRLVFFRLIGITVITGACILGAKGESFNLTSTTIANILFVDQDTELAVFGLVNRLLEMLTQTALNHIASTLLTKWMTRRDQRGVNTVDFEMAEEFKNPWTAIMNFHERWKSSTRQGWLFPWLRFLVTLAVSISLLLLGASMNTIAIPKSRWWPDTRFITPHPPDDRFYFYNQTSRVSFASRMSEWQLAWEMIREGGDPSWEISHTMAASHCLSAFGNLYNSFNQEPGWQSLGDNEVAAFSAFNVPNGSTGRSLQSMAIQGDQASAMYQNQKKHGKHSWQRDSTGWFASLKLLGILLETDCIMVDGSDNNTGTNAWQATTINNTIIVKIGPYSNASLETFAGATCNISINQAHIPIQQWIYSGTTDYDYSINNWGSDMDPNLVRLGPFPENAAIATEAAGWFQDILPNLQSLSSNHAVINFTSMAVLLAQDLVSLNRGYTVQDGLAAVVATIFTDMLTSFSWTYTDDSNSNTTLQGPIRWQIYGSGPRLPWEWTISSVLAVIMLILVYDLGLIVYYRGLGAGPWLRLDGMMVAANLAPTMEALKQGQGIGIVSEEVKEARFFIRRTDHDQGVLVSHEELKANPDRYSYLDI</sequence>
<feature type="transmembrane region" description="Helical" evidence="2">
    <location>
        <begin position="113"/>
        <end position="131"/>
    </location>
</feature>
<evidence type="ECO:0000313" key="3">
    <source>
        <dbReference type="EMBL" id="OJJ42244.1"/>
    </source>
</evidence>
<organism evidence="3 4">
    <name type="scientific">Penicilliopsis zonata CBS 506.65</name>
    <dbReference type="NCBI Taxonomy" id="1073090"/>
    <lineage>
        <taxon>Eukaryota</taxon>
        <taxon>Fungi</taxon>
        <taxon>Dikarya</taxon>
        <taxon>Ascomycota</taxon>
        <taxon>Pezizomycotina</taxon>
        <taxon>Eurotiomycetes</taxon>
        <taxon>Eurotiomycetidae</taxon>
        <taxon>Eurotiales</taxon>
        <taxon>Aspergillaceae</taxon>
        <taxon>Penicilliopsis</taxon>
    </lineage>
</organism>
<evidence type="ECO:0000313" key="4">
    <source>
        <dbReference type="Proteomes" id="UP000184188"/>
    </source>
</evidence>
<feature type="compositionally biased region" description="Polar residues" evidence="1">
    <location>
        <begin position="28"/>
        <end position="39"/>
    </location>
</feature>
<feature type="compositionally biased region" description="Polar residues" evidence="1">
    <location>
        <begin position="69"/>
        <end position="78"/>
    </location>
</feature>
<proteinExistence type="predicted"/>
<reference evidence="4" key="1">
    <citation type="journal article" date="2017" name="Genome Biol.">
        <title>Comparative genomics reveals high biological diversity and specific adaptations in the industrially and medically important fungal genus Aspergillus.</title>
        <authorList>
            <person name="de Vries R.P."/>
            <person name="Riley R."/>
            <person name="Wiebenga A."/>
            <person name="Aguilar-Osorio G."/>
            <person name="Amillis S."/>
            <person name="Uchima C.A."/>
            <person name="Anderluh G."/>
            <person name="Asadollahi M."/>
            <person name="Askin M."/>
            <person name="Barry K."/>
            <person name="Battaglia E."/>
            <person name="Bayram O."/>
            <person name="Benocci T."/>
            <person name="Braus-Stromeyer S.A."/>
            <person name="Caldana C."/>
            <person name="Canovas D."/>
            <person name="Cerqueira G.C."/>
            <person name="Chen F."/>
            <person name="Chen W."/>
            <person name="Choi C."/>
            <person name="Clum A."/>
            <person name="Dos Santos R.A."/>
            <person name="Damasio A.R."/>
            <person name="Diallinas G."/>
            <person name="Emri T."/>
            <person name="Fekete E."/>
            <person name="Flipphi M."/>
            <person name="Freyberg S."/>
            <person name="Gallo A."/>
            <person name="Gournas C."/>
            <person name="Habgood R."/>
            <person name="Hainaut M."/>
            <person name="Harispe M.L."/>
            <person name="Henrissat B."/>
            <person name="Hilden K.S."/>
            <person name="Hope R."/>
            <person name="Hossain A."/>
            <person name="Karabika E."/>
            <person name="Karaffa L."/>
            <person name="Karanyi Z."/>
            <person name="Krasevec N."/>
            <person name="Kuo A."/>
            <person name="Kusch H."/>
            <person name="LaButti K."/>
            <person name="Lagendijk E.L."/>
            <person name="Lapidus A."/>
            <person name="Levasseur A."/>
            <person name="Lindquist E."/>
            <person name="Lipzen A."/>
            <person name="Logrieco A.F."/>
            <person name="MacCabe A."/>
            <person name="Maekelae M.R."/>
            <person name="Malavazi I."/>
            <person name="Melin P."/>
            <person name="Meyer V."/>
            <person name="Mielnichuk N."/>
            <person name="Miskei M."/>
            <person name="Molnar A.P."/>
            <person name="Mule G."/>
            <person name="Ngan C.Y."/>
            <person name="Orejas M."/>
            <person name="Orosz E."/>
            <person name="Ouedraogo J.P."/>
            <person name="Overkamp K.M."/>
            <person name="Park H.-S."/>
            <person name="Perrone G."/>
            <person name="Piumi F."/>
            <person name="Punt P.J."/>
            <person name="Ram A.F."/>
            <person name="Ramon A."/>
            <person name="Rauscher S."/>
            <person name="Record E."/>
            <person name="Riano-Pachon D.M."/>
            <person name="Robert V."/>
            <person name="Roehrig J."/>
            <person name="Ruller R."/>
            <person name="Salamov A."/>
            <person name="Salih N.S."/>
            <person name="Samson R.A."/>
            <person name="Sandor E."/>
            <person name="Sanguinetti M."/>
            <person name="Schuetze T."/>
            <person name="Sepcic K."/>
            <person name="Shelest E."/>
            <person name="Sherlock G."/>
            <person name="Sophianopoulou V."/>
            <person name="Squina F.M."/>
            <person name="Sun H."/>
            <person name="Susca A."/>
            <person name="Todd R.B."/>
            <person name="Tsang A."/>
            <person name="Unkles S.E."/>
            <person name="van de Wiele N."/>
            <person name="van Rossen-Uffink D."/>
            <person name="Oliveira J.V."/>
            <person name="Vesth T.C."/>
            <person name="Visser J."/>
            <person name="Yu J.-H."/>
            <person name="Zhou M."/>
            <person name="Andersen M.R."/>
            <person name="Archer D.B."/>
            <person name="Baker S.E."/>
            <person name="Benoit I."/>
            <person name="Brakhage A.A."/>
            <person name="Braus G.H."/>
            <person name="Fischer R."/>
            <person name="Frisvad J.C."/>
            <person name="Goldman G.H."/>
            <person name="Houbraken J."/>
            <person name="Oakley B."/>
            <person name="Pocsi I."/>
            <person name="Scazzocchio C."/>
            <person name="Seiboth B."/>
            <person name="vanKuyk P.A."/>
            <person name="Wortman J."/>
            <person name="Dyer P.S."/>
            <person name="Grigoriev I.V."/>
        </authorList>
    </citation>
    <scope>NUCLEOTIDE SEQUENCE [LARGE SCALE GENOMIC DNA]</scope>
    <source>
        <strain evidence="4">CBS 506.65</strain>
    </source>
</reference>
<feature type="compositionally biased region" description="Low complexity" evidence="1">
    <location>
        <begin position="1"/>
        <end position="22"/>
    </location>
</feature>
<dbReference type="AlphaFoldDB" id="A0A1L9S512"/>
<gene>
    <name evidence="3" type="ORF">ASPZODRAFT_147621</name>
</gene>
<dbReference type="VEuPathDB" id="FungiDB:ASPZODRAFT_147621"/>
<feature type="region of interest" description="Disordered" evidence="1">
    <location>
        <begin position="1"/>
        <end position="79"/>
    </location>
</feature>
<feature type="compositionally biased region" description="Low complexity" evidence="1">
    <location>
        <begin position="40"/>
        <end position="68"/>
    </location>
</feature>
<dbReference type="GeneID" id="34611743"/>
<keyword evidence="2" id="KW-0472">Membrane</keyword>
<protein>
    <submittedName>
        <fullName evidence="3">Uncharacterized protein</fullName>
    </submittedName>
</protein>
<dbReference type="OrthoDB" id="4521923at2759"/>
<dbReference type="RefSeq" id="XP_022576754.1">
    <property type="nucleotide sequence ID" value="XM_022725278.1"/>
</dbReference>
<feature type="transmembrane region" description="Helical" evidence="2">
    <location>
        <begin position="230"/>
        <end position="255"/>
    </location>
</feature>
<evidence type="ECO:0000256" key="1">
    <source>
        <dbReference type="SAM" id="MobiDB-lite"/>
    </source>
</evidence>
<evidence type="ECO:0000256" key="2">
    <source>
        <dbReference type="SAM" id="Phobius"/>
    </source>
</evidence>